<keyword evidence="10 15" id="KW-0100">Branched-chain amino acid biosynthesis</keyword>
<feature type="binding site" evidence="15">
    <location>
        <position position="81"/>
    </location>
    <ligand>
        <name>Mg(2+)</name>
        <dbReference type="ChEBI" id="CHEBI:18420"/>
    </ligand>
</feature>
<protein>
    <recommendedName>
        <fullName evidence="14 15">Dihydroxy-acid dehydratase</fullName>
        <shortName evidence="15">DAD</shortName>
        <ecNumber evidence="14 15">4.2.1.9</ecNumber>
    </recommendedName>
</protein>
<dbReference type="Pfam" id="PF00920">
    <property type="entry name" value="ILVD_EDD_N"/>
    <property type="match status" value="1"/>
</dbReference>
<dbReference type="GO" id="GO:0009097">
    <property type="term" value="P:isoleucine biosynthetic process"/>
    <property type="evidence" value="ECO:0007669"/>
    <property type="project" value="UniProtKB-UniRule"/>
</dbReference>
<dbReference type="PANTHER" id="PTHR43661">
    <property type="entry name" value="D-XYLONATE DEHYDRATASE"/>
    <property type="match status" value="1"/>
</dbReference>
<dbReference type="GO" id="GO:0004160">
    <property type="term" value="F:dihydroxy-acid dehydratase activity"/>
    <property type="evidence" value="ECO:0007669"/>
    <property type="project" value="UniProtKB-UniRule"/>
</dbReference>
<dbReference type="GO" id="GO:0005829">
    <property type="term" value="C:cytosol"/>
    <property type="evidence" value="ECO:0007669"/>
    <property type="project" value="TreeGrafter"/>
</dbReference>
<dbReference type="InterPro" id="IPR042096">
    <property type="entry name" value="Dihydro-acid_dehy_C"/>
</dbReference>
<keyword evidence="9 15" id="KW-0456">Lyase</keyword>
<sequence length="609" mass="65487">MPDYRSKTSTHGRNMAGARGLWRATGMKDEDFGKPIIAVVNSFTQFVPGHVHLKDLGQLVAREIEASGGVAKEFNTIAVDDGIAMGHDGMLYSLPSRDLIADSVEYMVNAHCADAMVCISNCDKITPGMLMAAMRLNIPVVFVSGGPMEAGKVKFRGDEKAIDLVDAMVVAADESYTDEEVAAFERSACPTCGSCSGMFTANSMNCLTEALGLSLPGNGSIVATHANREKLFLKAGRLVVELAKRYYEQNDDSILPRSIATKAAFENAMTLDIAMGGSTNTVLHLLAAAHEAEVDFTMDDIDRLSRQVPVLSKVAPAKQDVHMEDVHRAGGIMAILGELDRANLLNTSCPTVHEPTLKDALDKWDIIRTEDADVYEFYRSSPGGIPTQVAFSQNRYYSTLDGDREKGVIRNAEHAFSKDGGLAVLYGNIALDGCIVKTAGVDESILKFTGTARVFESQDSAVEAILDHKIVAGDIVVIRYEGPRGGPGMQEMLYPTSYLKSKGLGKDCALITDGRFSGGSSGLSIGHVSPEAAEGGAIGLVEDGDTIQIDIPNRSIHLDIDDATMAHRRTVQEAKGWHPAEERKRKVSKSLKIYAMHSTSAAKGAVRVL</sequence>
<evidence type="ECO:0000256" key="10">
    <source>
        <dbReference type="ARBA" id="ARBA00023304"/>
    </source>
</evidence>
<comment type="catalytic activity">
    <reaction evidence="11">
        <text>(2R)-2,3-dihydroxy-3-methylbutanoate = 3-methyl-2-oxobutanoate + H2O</text>
        <dbReference type="Rhea" id="RHEA:24809"/>
        <dbReference type="ChEBI" id="CHEBI:11851"/>
        <dbReference type="ChEBI" id="CHEBI:15377"/>
        <dbReference type="ChEBI" id="CHEBI:49072"/>
        <dbReference type="EC" id="4.2.1.9"/>
    </reaction>
    <physiologicalReaction direction="left-to-right" evidence="11">
        <dbReference type="Rhea" id="RHEA:24810"/>
    </physiologicalReaction>
</comment>
<feature type="binding site" evidence="15">
    <location>
        <position position="123"/>
    </location>
    <ligand>
        <name>Mg(2+)</name>
        <dbReference type="ChEBI" id="CHEBI:18420"/>
    </ligand>
</feature>
<dbReference type="GO" id="GO:0051537">
    <property type="term" value="F:2 iron, 2 sulfur cluster binding"/>
    <property type="evidence" value="ECO:0007669"/>
    <property type="project" value="UniProtKB-UniRule"/>
</dbReference>
<dbReference type="SUPFAM" id="SSF143975">
    <property type="entry name" value="IlvD/EDD N-terminal domain-like"/>
    <property type="match status" value="1"/>
</dbReference>
<dbReference type="FunFam" id="3.50.30.80:FF:000001">
    <property type="entry name" value="Dihydroxy-acid dehydratase"/>
    <property type="match status" value="1"/>
</dbReference>
<evidence type="ECO:0000256" key="4">
    <source>
        <dbReference type="ARBA" id="ARBA00022714"/>
    </source>
</evidence>
<dbReference type="PANTHER" id="PTHR43661:SF3">
    <property type="entry name" value="D-XYLONATE DEHYDRATASE YAGF-RELATED"/>
    <property type="match status" value="1"/>
</dbReference>
<keyword evidence="4 15" id="KW-0001">2Fe-2S</keyword>
<dbReference type="InterPro" id="IPR056740">
    <property type="entry name" value="ILV_EDD_C"/>
</dbReference>
<feature type="domain" description="Dihydroxy-acid/6-phosphogluconate dehydratase C-terminal" evidence="17">
    <location>
        <begin position="408"/>
        <end position="605"/>
    </location>
</feature>
<comment type="similarity">
    <text evidence="2 15">Belongs to the IlvD/Edd family.</text>
</comment>
<evidence type="ECO:0000256" key="6">
    <source>
        <dbReference type="ARBA" id="ARBA00022842"/>
    </source>
</evidence>
<comment type="function">
    <text evidence="15">Functions in the biosynthesis of branched-chain amino acids. Catalyzes the dehydration of (2R,3R)-2,3-dihydroxy-3-methylpentanoate (2,3-dihydroxy-3-methylvalerate) into 2-oxo-3-methylpentanoate (2-oxo-3-methylvalerate) and of (2R)-2,3-dihydroxy-3-methylbutanoate (2,3-dihydroxyisovalerate) into 2-oxo-3-methylbutanoate (2-oxoisovalerate), the penultimate precursor to L-isoleucine and L-valine, respectively.</text>
</comment>
<dbReference type="EC" id="4.2.1.9" evidence="14 15"/>
<dbReference type="NCBIfam" id="TIGR00110">
    <property type="entry name" value="ilvD"/>
    <property type="match status" value="1"/>
</dbReference>
<evidence type="ECO:0000256" key="9">
    <source>
        <dbReference type="ARBA" id="ARBA00023239"/>
    </source>
</evidence>
<keyword evidence="6 15" id="KW-0460">Magnesium</keyword>
<accession>A0A653K362</accession>
<dbReference type="InterPro" id="IPR000581">
    <property type="entry name" value="ILV_EDD_N"/>
</dbReference>
<dbReference type="HAMAP" id="MF_00012">
    <property type="entry name" value="IlvD"/>
    <property type="match status" value="1"/>
</dbReference>
<proteinExistence type="inferred from homology"/>
<dbReference type="PROSITE" id="PS00886">
    <property type="entry name" value="ILVD_EDD_1"/>
    <property type="match status" value="1"/>
</dbReference>
<organism evidence="18 19">
    <name type="scientific">Acinetobacter proteolyticus</name>
    <dbReference type="NCBI Taxonomy" id="1776741"/>
    <lineage>
        <taxon>Bacteria</taxon>
        <taxon>Pseudomonadati</taxon>
        <taxon>Pseudomonadota</taxon>
        <taxon>Gammaproteobacteria</taxon>
        <taxon>Moraxellales</taxon>
        <taxon>Moraxellaceae</taxon>
        <taxon>Acinetobacter</taxon>
    </lineage>
</organism>
<feature type="binding site" evidence="15">
    <location>
        <position position="491"/>
    </location>
    <ligand>
        <name>Mg(2+)</name>
        <dbReference type="ChEBI" id="CHEBI:18420"/>
    </ligand>
</feature>
<evidence type="ECO:0000256" key="15">
    <source>
        <dbReference type="HAMAP-Rule" id="MF_00012"/>
    </source>
</evidence>
<dbReference type="UniPathway" id="UPA00047">
    <property type="reaction ID" value="UER00057"/>
</dbReference>
<feature type="modified residue" description="N6-carboxylysine" evidence="15">
    <location>
        <position position="124"/>
    </location>
</feature>
<dbReference type="InterPro" id="IPR004404">
    <property type="entry name" value="DihydroxyA_deHydtase"/>
</dbReference>
<evidence type="ECO:0000256" key="14">
    <source>
        <dbReference type="ARBA" id="ARBA00029490"/>
    </source>
</evidence>
<evidence type="ECO:0000256" key="5">
    <source>
        <dbReference type="ARBA" id="ARBA00022723"/>
    </source>
</evidence>
<dbReference type="GO" id="GO:0000287">
    <property type="term" value="F:magnesium ion binding"/>
    <property type="evidence" value="ECO:0007669"/>
    <property type="project" value="UniProtKB-UniRule"/>
</dbReference>
<evidence type="ECO:0000259" key="17">
    <source>
        <dbReference type="Pfam" id="PF24877"/>
    </source>
</evidence>
<dbReference type="Gene3D" id="3.50.30.80">
    <property type="entry name" value="IlvD/EDD C-terminal domain-like"/>
    <property type="match status" value="1"/>
</dbReference>
<dbReference type="InterPro" id="IPR037237">
    <property type="entry name" value="IlvD/EDD_N"/>
</dbReference>
<evidence type="ECO:0000259" key="16">
    <source>
        <dbReference type="Pfam" id="PF00920"/>
    </source>
</evidence>
<evidence type="ECO:0000256" key="1">
    <source>
        <dbReference type="ARBA" id="ARBA00001946"/>
    </source>
</evidence>
<evidence type="ECO:0000256" key="7">
    <source>
        <dbReference type="ARBA" id="ARBA00023004"/>
    </source>
</evidence>
<dbReference type="NCBIfam" id="NF009103">
    <property type="entry name" value="PRK12448.1"/>
    <property type="match status" value="1"/>
</dbReference>
<evidence type="ECO:0000256" key="3">
    <source>
        <dbReference type="ARBA" id="ARBA00022605"/>
    </source>
</evidence>
<keyword evidence="8 15" id="KW-0411">Iron-sulfur</keyword>
<keyword evidence="7 15" id="KW-0408">Iron</keyword>
<dbReference type="SUPFAM" id="SSF52016">
    <property type="entry name" value="LeuD/IlvD-like"/>
    <property type="match status" value="1"/>
</dbReference>
<dbReference type="InterPro" id="IPR020558">
    <property type="entry name" value="DiOHA_6PGluconate_deHydtase_CS"/>
</dbReference>
<comment type="cofactor">
    <cofactor evidence="15">
        <name>[2Fe-2S] cluster</name>
        <dbReference type="ChEBI" id="CHEBI:190135"/>
    </cofactor>
    <text evidence="15">Binds 1 [2Fe-2S] cluster per subunit. This cluster acts as a Lewis acid cofactor.</text>
</comment>
<keyword evidence="3 15" id="KW-0028">Amino-acid biosynthesis</keyword>
<dbReference type="EMBL" id="CABWKZ010000012">
    <property type="protein sequence ID" value="VXA54922.1"/>
    <property type="molecule type" value="Genomic_DNA"/>
</dbReference>
<name>A0A653K362_9GAMM</name>
<feature type="binding site" description="via carbamate group" evidence="15">
    <location>
        <position position="124"/>
    </location>
    <ligand>
        <name>Mg(2+)</name>
        <dbReference type="ChEBI" id="CHEBI:18420"/>
    </ligand>
</feature>
<dbReference type="RefSeq" id="WP_159723839.1">
    <property type="nucleotide sequence ID" value="NZ_LR732744.1"/>
</dbReference>
<evidence type="ECO:0000256" key="12">
    <source>
        <dbReference type="ARBA" id="ARBA00029436"/>
    </source>
</evidence>
<dbReference type="Proteomes" id="UP000430404">
    <property type="component" value="Unassembled WGS sequence"/>
</dbReference>
<evidence type="ECO:0000313" key="19">
    <source>
        <dbReference type="Proteomes" id="UP000430404"/>
    </source>
</evidence>
<dbReference type="Pfam" id="PF24877">
    <property type="entry name" value="ILV_EDD_C"/>
    <property type="match status" value="1"/>
</dbReference>
<evidence type="ECO:0000256" key="2">
    <source>
        <dbReference type="ARBA" id="ARBA00006486"/>
    </source>
</evidence>
<gene>
    <name evidence="15 18" type="primary">ilvD</name>
    <name evidence="18" type="ORF">ACI8B_20011</name>
</gene>
<comment type="caution">
    <text evidence="15">Lacks conserved residue(s) required for the propagation of feature annotation.</text>
</comment>
<dbReference type="AlphaFoldDB" id="A0A653K362"/>
<keyword evidence="5 15" id="KW-0479">Metal-binding</keyword>
<evidence type="ECO:0000256" key="11">
    <source>
        <dbReference type="ARBA" id="ARBA00029304"/>
    </source>
</evidence>
<evidence type="ECO:0000256" key="13">
    <source>
        <dbReference type="ARBA" id="ARBA00029437"/>
    </source>
</evidence>
<comment type="pathway">
    <text evidence="12 15">Amino-acid biosynthesis; L-valine biosynthesis; L-valine from pyruvate: step 3/4.</text>
</comment>
<evidence type="ECO:0000313" key="18">
    <source>
        <dbReference type="EMBL" id="VXA54922.1"/>
    </source>
</evidence>
<feature type="domain" description="Dihydroxy-acid/6-phosphogluconate dehydratase N-terminal" evidence="16">
    <location>
        <begin position="34"/>
        <end position="359"/>
    </location>
</feature>
<reference evidence="18 19" key="1">
    <citation type="submission" date="2019-10" db="EMBL/GenBank/DDBJ databases">
        <authorList>
            <person name="Karimi E."/>
        </authorList>
    </citation>
    <scope>NUCLEOTIDE SEQUENCE [LARGE SCALE GENOMIC DNA]</scope>
    <source>
        <strain evidence="18">Acinetobacter sp. 8BE</strain>
    </source>
</reference>
<evidence type="ECO:0000256" key="8">
    <source>
        <dbReference type="ARBA" id="ARBA00023014"/>
    </source>
</evidence>
<comment type="cofactor">
    <cofactor evidence="1 15">
        <name>Mg(2+)</name>
        <dbReference type="ChEBI" id="CHEBI:18420"/>
    </cofactor>
</comment>
<dbReference type="PROSITE" id="PS00887">
    <property type="entry name" value="ILVD_EDD_2"/>
    <property type="match status" value="1"/>
</dbReference>
<dbReference type="GO" id="GO:0009099">
    <property type="term" value="P:L-valine biosynthetic process"/>
    <property type="evidence" value="ECO:0007669"/>
    <property type="project" value="UniProtKB-UniRule"/>
</dbReference>
<comment type="subunit">
    <text evidence="15">Homodimer.</text>
</comment>
<comment type="catalytic activity">
    <reaction evidence="15">
        <text>(2R,3R)-2,3-dihydroxy-3-methylpentanoate = (S)-3-methyl-2-oxopentanoate + H2O</text>
        <dbReference type="Rhea" id="RHEA:27694"/>
        <dbReference type="ChEBI" id="CHEBI:15377"/>
        <dbReference type="ChEBI" id="CHEBI:35146"/>
        <dbReference type="ChEBI" id="CHEBI:49258"/>
        <dbReference type="EC" id="4.2.1.9"/>
    </reaction>
</comment>
<feature type="active site" description="Proton acceptor" evidence="15">
    <location>
        <position position="517"/>
    </location>
</feature>
<dbReference type="UniPathway" id="UPA00049">
    <property type="reaction ID" value="UER00061"/>
</dbReference>
<comment type="pathway">
    <text evidence="13 15">Amino-acid biosynthesis; L-isoleucine biosynthesis; L-isoleucine from 2-oxobutanoate: step 3/4.</text>
</comment>